<evidence type="ECO:0000313" key="12">
    <source>
        <dbReference type="RefSeq" id="XP_013862344.1"/>
    </source>
</evidence>
<dbReference type="GO" id="GO:0051301">
    <property type="term" value="P:cell division"/>
    <property type="evidence" value="ECO:0007669"/>
    <property type="project" value="UniProtKB-KW"/>
</dbReference>
<evidence type="ECO:0000256" key="4">
    <source>
        <dbReference type="ARBA" id="ARBA00022618"/>
    </source>
</evidence>
<feature type="region of interest" description="Disordered" evidence="10">
    <location>
        <begin position="1"/>
        <end position="47"/>
    </location>
</feature>
<keyword evidence="4" id="KW-0132">Cell division</keyword>
<evidence type="ECO:0000256" key="1">
    <source>
        <dbReference type="ARBA" id="ARBA00004123"/>
    </source>
</evidence>
<evidence type="ECO:0000256" key="7">
    <source>
        <dbReference type="ARBA" id="ARBA00023242"/>
    </source>
</evidence>
<dbReference type="STRING" id="52670.A0A2I4B3L5"/>
<evidence type="ECO:0000256" key="9">
    <source>
        <dbReference type="ARBA" id="ARBA00023328"/>
    </source>
</evidence>
<reference evidence="12" key="1">
    <citation type="submission" date="2025-08" db="UniProtKB">
        <authorList>
            <consortium name="RefSeq"/>
        </authorList>
    </citation>
    <scope>IDENTIFICATION</scope>
    <source>
        <strain evidence="12">Quisiro</strain>
        <tissue evidence="12">Liver</tissue>
    </source>
</reference>
<evidence type="ECO:0000256" key="5">
    <source>
        <dbReference type="ARBA" id="ARBA00022776"/>
    </source>
</evidence>
<evidence type="ECO:0000256" key="8">
    <source>
        <dbReference type="ARBA" id="ARBA00023306"/>
    </source>
</evidence>
<keyword evidence="8" id="KW-0131">Cell cycle</keyword>
<sequence>MKETSVSAPDEMAKTSESGSSEKERAEENPAEASNQDAAGKPTEEASERIKLFDKVMQKSLNNFMEQASFKGFSSMFRPLYKMNPRIMESIHKQFTEELRKTIQEDITKLIEEGELSFKLNEIDKLEAAAKDDPEPAWRPSGVPERDFCSFLIPYYQKQEGYVARELKKIQAENATLAKKVQAGRESIAQTELRISTAVEDWKASVAEFEKVSSSFHSAVV</sequence>
<protein>
    <submittedName>
        <fullName evidence="12">Polyamine-modulated factor 1</fullName>
    </submittedName>
</protein>
<evidence type="ECO:0000256" key="10">
    <source>
        <dbReference type="SAM" id="MobiDB-lite"/>
    </source>
</evidence>
<dbReference type="RefSeq" id="XP_013862344.1">
    <property type="nucleotide sequence ID" value="XM_014006890.1"/>
</dbReference>
<keyword evidence="3" id="KW-0158">Chromosome</keyword>
<gene>
    <name evidence="12" type="primary">pmf1</name>
</gene>
<dbReference type="AlphaFoldDB" id="A0A2I4B3L5"/>
<evidence type="ECO:0000313" key="11">
    <source>
        <dbReference type="Proteomes" id="UP000192220"/>
    </source>
</evidence>
<name>A0A2I4B3L5_AUSLI</name>
<dbReference type="GO" id="GO:0000444">
    <property type="term" value="C:MIS12/MIND type complex"/>
    <property type="evidence" value="ECO:0007669"/>
    <property type="project" value="InterPro"/>
</dbReference>
<accession>A0A2I4B3L5</accession>
<keyword evidence="11" id="KW-1185">Reference proteome</keyword>
<dbReference type="InParanoid" id="A0A2I4B3L5"/>
<dbReference type="GO" id="GO:0005634">
    <property type="term" value="C:nucleus"/>
    <property type="evidence" value="ECO:0007669"/>
    <property type="project" value="UniProtKB-SubCell"/>
</dbReference>
<keyword evidence="5" id="KW-0498">Mitosis</keyword>
<comment type="subcellular location">
    <subcellularLocation>
        <location evidence="2">Chromosome</location>
        <location evidence="2">Centromere</location>
        <location evidence="2">Kinetochore</location>
    </subcellularLocation>
    <subcellularLocation>
        <location evidence="1">Nucleus</location>
    </subcellularLocation>
</comment>
<dbReference type="Proteomes" id="UP000192220">
    <property type="component" value="Unplaced"/>
</dbReference>
<dbReference type="PANTHER" id="PTHR15459">
    <property type="entry name" value="POLYAMINE-MODULATED FACTOR 1"/>
    <property type="match status" value="1"/>
</dbReference>
<evidence type="ECO:0000256" key="2">
    <source>
        <dbReference type="ARBA" id="ARBA00004629"/>
    </source>
</evidence>
<dbReference type="GO" id="GO:0007059">
    <property type="term" value="P:chromosome segregation"/>
    <property type="evidence" value="ECO:0007669"/>
    <property type="project" value="TreeGrafter"/>
</dbReference>
<keyword evidence="7" id="KW-0539">Nucleus</keyword>
<keyword evidence="9" id="KW-0137">Centromere</keyword>
<dbReference type="CTD" id="11243"/>
<dbReference type="KEGG" id="alim:106516491"/>
<dbReference type="Pfam" id="PF03980">
    <property type="entry name" value="Nnf1"/>
    <property type="match status" value="1"/>
</dbReference>
<evidence type="ECO:0000256" key="3">
    <source>
        <dbReference type="ARBA" id="ARBA00022454"/>
    </source>
</evidence>
<keyword evidence="6" id="KW-0995">Kinetochore</keyword>
<organism evidence="11 12">
    <name type="scientific">Austrofundulus limnaeus</name>
    <name type="common">Annual killifish</name>
    <dbReference type="NCBI Taxonomy" id="52670"/>
    <lineage>
        <taxon>Eukaryota</taxon>
        <taxon>Metazoa</taxon>
        <taxon>Chordata</taxon>
        <taxon>Craniata</taxon>
        <taxon>Vertebrata</taxon>
        <taxon>Euteleostomi</taxon>
        <taxon>Actinopterygii</taxon>
        <taxon>Neopterygii</taxon>
        <taxon>Teleostei</taxon>
        <taxon>Neoteleostei</taxon>
        <taxon>Acanthomorphata</taxon>
        <taxon>Ovalentaria</taxon>
        <taxon>Atherinomorphae</taxon>
        <taxon>Cyprinodontiformes</taxon>
        <taxon>Rivulidae</taxon>
        <taxon>Austrofundulus</taxon>
    </lineage>
</organism>
<dbReference type="InterPro" id="IPR007128">
    <property type="entry name" value="PMF1/Nnf1"/>
</dbReference>
<dbReference type="OrthoDB" id="18453at2759"/>
<dbReference type="PANTHER" id="PTHR15459:SF3">
    <property type="entry name" value="POLYAMINE-MODULATED FACTOR 1"/>
    <property type="match status" value="1"/>
</dbReference>
<evidence type="ECO:0000256" key="6">
    <source>
        <dbReference type="ARBA" id="ARBA00022838"/>
    </source>
</evidence>
<proteinExistence type="predicted"/>